<comment type="caution">
    <text evidence="2">The sequence shown here is derived from an EMBL/GenBank/DDBJ whole genome shotgun (WGS) entry which is preliminary data.</text>
</comment>
<dbReference type="RefSeq" id="WP_369074135.1">
    <property type="nucleotide sequence ID" value="NZ_WIVT01000068.1"/>
</dbReference>
<keyword evidence="4" id="KW-1185">Reference proteome</keyword>
<dbReference type="Pfam" id="PF10004">
    <property type="entry name" value="DUF2247"/>
    <property type="match status" value="1"/>
</dbReference>
<evidence type="ECO:0000313" key="3">
    <source>
        <dbReference type="Proteomes" id="UP000443000"/>
    </source>
</evidence>
<dbReference type="Proteomes" id="UP000713985">
    <property type="component" value="Unassembled WGS sequence"/>
</dbReference>
<organism evidence="2 3">
    <name type="scientific">Pseudomonas helleri</name>
    <dbReference type="NCBI Taxonomy" id="1608996"/>
    <lineage>
        <taxon>Bacteria</taxon>
        <taxon>Pseudomonadati</taxon>
        <taxon>Pseudomonadota</taxon>
        <taxon>Gammaproteobacteria</taxon>
        <taxon>Pseudomonadales</taxon>
        <taxon>Pseudomonadaceae</taxon>
        <taxon>Pseudomonas</taxon>
    </lineage>
</organism>
<reference evidence="3 4" key="1">
    <citation type="submission" date="2019-10" db="EMBL/GenBank/DDBJ databases">
        <title>Evaluation of single-gene subtyping targets for Pseudomonas.</title>
        <authorList>
            <person name="Reichler S.J."/>
            <person name="Orsi R.H."/>
            <person name="Wiedmann M."/>
            <person name="Martin N.H."/>
            <person name="Murphy S.I."/>
        </authorList>
    </citation>
    <scope>NUCLEOTIDE SEQUENCE [LARGE SCALE GENOMIC DNA]</scope>
    <source>
        <strain evidence="1 4">FSL R10-0802</strain>
        <strain evidence="2 3">FSL R10-1594</strain>
    </source>
</reference>
<protein>
    <submittedName>
        <fullName evidence="2">DUF2247 family protein</fullName>
    </submittedName>
</protein>
<evidence type="ECO:0000313" key="4">
    <source>
        <dbReference type="Proteomes" id="UP000713985"/>
    </source>
</evidence>
<gene>
    <name evidence="2" type="ORF">GHN41_23550</name>
    <name evidence="1" type="ORF">GHN94_21890</name>
</gene>
<dbReference type="Proteomes" id="UP000443000">
    <property type="component" value="Unassembled WGS sequence"/>
</dbReference>
<proteinExistence type="predicted"/>
<sequence length="99" mass="11689">MFNAHELLRSLTQNTNTEKDPSKVWIYTLPSWLFENKHHYNDPFETIDEIYADFGYPEKVSTLIRYIPTTEGSATSEDQLVHNWADFLSSYEQKLRNTV</sequence>
<dbReference type="EMBL" id="WIWP01000076">
    <property type="protein sequence ID" value="MQT28458.1"/>
    <property type="molecule type" value="Genomic_DNA"/>
</dbReference>
<dbReference type="InterPro" id="IPR016630">
    <property type="entry name" value="UCP015278"/>
</dbReference>
<evidence type="ECO:0000313" key="1">
    <source>
        <dbReference type="EMBL" id="MQT28458.1"/>
    </source>
</evidence>
<dbReference type="EMBL" id="WIVT01000068">
    <property type="protein sequence ID" value="MQU19389.1"/>
    <property type="molecule type" value="Genomic_DNA"/>
</dbReference>
<dbReference type="AlphaFoldDB" id="A0A6G1WBN5"/>
<evidence type="ECO:0000313" key="2">
    <source>
        <dbReference type="EMBL" id="MQU19389.1"/>
    </source>
</evidence>
<name>A0A6G1WBN5_9PSED</name>
<accession>A0A6G1WBN5</accession>